<evidence type="ECO:0000256" key="6">
    <source>
        <dbReference type="ARBA" id="ARBA00023295"/>
    </source>
</evidence>
<keyword evidence="5 9" id="KW-0378">Hydrolase</keyword>
<evidence type="ECO:0000313" key="9">
    <source>
        <dbReference type="EMBL" id="GAA4267943.1"/>
    </source>
</evidence>
<evidence type="ECO:0000256" key="1">
    <source>
        <dbReference type="ARBA" id="ARBA00000448"/>
    </source>
</evidence>
<comment type="caution">
    <text evidence="9">The sequence shown here is derived from an EMBL/GenBank/DDBJ whole genome shotgun (WGS) entry which is preliminary data.</text>
</comment>
<evidence type="ECO:0000313" key="10">
    <source>
        <dbReference type="Proteomes" id="UP001500027"/>
    </source>
</evidence>
<dbReference type="EC" id="3.2.1.21" evidence="3"/>
<evidence type="ECO:0000256" key="4">
    <source>
        <dbReference type="ARBA" id="ARBA00022729"/>
    </source>
</evidence>
<dbReference type="SUPFAM" id="SSF52279">
    <property type="entry name" value="Beta-D-glucan exohydrolase, C-terminal domain"/>
    <property type="match status" value="1"/>
</dbReference>
<keyword evidence="10" id="KW-1185">Reference proteome</keyword>
<accession>A0ABP8E6W4</accession>
<keyword evidence="6" id="KW-0326">Glycosidase</keyword>
<dbReference type="InterPro" id="IPR036962">
    <property type="entry name" value="Glyco_hydro_3_N_sf"/>
</dbReference>
<evidence type="ECO:0000256" key="3">
    <source>
        <dbReference type="ARBA" id="ARBA00012744"/>
    </source>
</evidence>
<dbReference type="Proteomes" id="UP001500027">
    <property type="component" value="Unassembled WGS sequence"/>
</dbReference>
<evidence type="ECO:0000259" key="7">
    <source>
        <dbReference type="Pfam" id="PF00933"/>
    </source>
</evidence>
<dbReference type="PRINTS" id="PR00133">
    <property type="entry name" value="GLHYDRLASE3"/>
</dbReference>
<dbReference type="PANTHER" id="PTHR30620:SF16">
    <property type="entry name" value="LYSOSOMAL BETA GLUCOSIDASE"/>
    <property type="match status" value="1"/>
</dbReference>
<keyword evidence="4" id="KW-0732">Signal</keyword>
<proteinExistence type="inferred from homology"/>
<evidence type="ECO:0000256" key="2">
    <source>
        <dbReference type="ARBA" id="ARBA00005336"/>
    </source>
</evidence>
<dbReference type="InterPro" id="IPR036881">
    <property type="entry name" value="Glyco_hydro_3_C_sf"/>
</dbReference>
<comment type="catalytic activity">
    <reaction evidence="1">
        <text>Hydrolysis of terminal, non-reducing beta-D-glucosyl residues with release of beta-D-glucose.</text>
        <dbReference type="EC" id="3.2.1.21"/>
    </reaction>
</comment>
<dbReference type="RefSeq" id="WP_246046819.1">
    <property type="nucleotide sequence ID" value="NZ_BAABAV010000001.1"/>
</dbReference>
<feature type="domain" description="Glycoside hydrolase family 3 N-terminal" evidence="7">
    <location>
        <begin position="142"/>
        <end position="438"/>
    </location>
</feature>
<dbReference type="Gene3D" id="3.40.50.1700">
    <property type="entry name" value="Glycoside hydrolase family 3 C-terminal domain"/>
    <property type="match status" value="1"/>
</dbReference>
<protein>
    <recommendedName>
        <fullName evidence="3">beta-glucosidase</fullName>
        <ecNumber evidence="3">3.2.1.21</ecNumber>
    </recommendedName>
</protein>
<organism evidence="9 10">
    <name type="scientific">Hyunsoonleella aestuarii</name>
    <dbReference type="NCBI Taxonomy" id="912802"/>
    <lineage>
        <taxon>Bacteria</taxon>
        <taxon>Pseudomonadati</taxon>
        <taxon>Bacteroidota</taxon>
        <taxon>Flavobacteriia</taxon>
        <taxon>Flavobacteriales</taxon>
        <taxon>Flavobacteriaceae</taxon>
    </lineage>
</organism>
<dbReference type="InterPro" id="IPR051915">
    <property type="entry name" value="Cellulose_Degrad_GH3"/>
</dbReference>
<dbReference type="PANTHER" id="PTHR30620">
    <property type="entry name" value="PERIPLASMIC BETA-GLUCOSIDASE-RELATED"/>
    <property type="match status" value="1"/>
</dbReference>
<evidence type="ECO:0000256" key="5">
    <source>
        <dbReference type="ARBA" id="ARBA00022801"/>
    </source>
</evidence>
<reference evidence="10" key="1">
    <citation type="journal article" date="2019" name="Int. J. Syst. Evol. Microbiol.">
        <title>The Global Catalogue of Microorganisms (GCM) 10K type strain sequencing project: providing services to taxonomists for standard genome sequencing and annotation.</title>
        <authorList>
            <consortium name="The Broad Institute Genomics Platform"/>
            <consortium name="The Broad Institute Genome Sequencing Center for Infectious Disease"/>
            <person name="Wu L."/>
            <person name="Ma J."/>
        </authorList>
    </citation>
    <scope>NUCLEOTIDE SEQUENCE [LARGE SCALE GENOMIC DNA]</scope>
    <source>
        <strain evidence="10">JCM 17452</strain>
    </source>
</reference>
<dbReference type="Pfam" id="PF01915">
    <property type="entry name" value="Glyco_hydro_3_C"/>
    <property type="match status" value="1"/>
</dbReference>
<dbReference type="SUPFAM" id="SSF51445">
    <property type="entry name" value="(Trans)glycosidases"/>
    <property type="match status" value="1"/>
</dbReference>
<dbReference type="InterPro" id="IPR017853">
    <property type="entry name" value="GH"/>
</dbReference>
<feature type="domain" description="Glycoside hydrolase family 3 C-terminal" evidence="8">
    <location>
        <begin position="509"/>
        <end position="649"/>
    </location>
</feature>
<dbReference type="GO" id="GO:0016787">
    <property type="term" value="F:hydrolase activity"/>
    <property type="evidence" value="ECO:0007669"/>
    <property type="project" value="UniProtKB-KW"/>
</dbReference>
<name>A0ABP8E6W4_9FLAO</name>
<dbReference type="Pfam" id="PF00933">
    <property type="entry name" value="Glyco_hydro_3"/>
    <property type="match status" value="1"/>
</dbReference>
<sequence>MSKIKVYYIMSAFLSINIGCQNLNQITGNRKIPAIALEKSSVKTEIAGRVYRDLNNNGKLDIYEDINQPIEARIKDLMSQMNLKEKAGMMFIDGAPVSEDGTLESKKGVTGPAARRPPAIQNIDESLMNHFNVWGLPDNVHTIATWYNKLQQYAEKTRLGIPVTIASDPRHHFSKNIFSLDARGFSQFCETTGLAAIGDEKLMNDFAEIVRQEYLAVGIREALHPQIDLATEPRWPRINGGFGEDAKLSAKLAKTYIEVMQGGKSLSENGIACMTKHFPGGGPQKNGLDPHFEFQQGQIYPGENFDYHLIPFEAAFEANTSAIMPYYGIPVGQTDEDVAMSFNKMIITELLRKKYNFEGIVCADWGCITDVPLGPDVVWPARAWGVEHLSEVDRTLKIIEAGCDQFGGEARPELVIQLVKDGKLSEERIDTSIKRLLRQKFQLGLFDNPFVDESKVNEIVGKEEFVQLGIQSQQRSMTLLKNDGSTLPLSINNLKIYIENMDSTIVSEYATVVNTPEEADFAIIRLNTPWYPVETNNFIARGFHHGDLDFKREEKEKILQLLKTVPTIVNIYLDRPAVIPEIANRSKVLIADFGASDKSVCEVLFGNTSPEGKLPFELPSSMEAVANQKTDVPYDSENPLFRFGFGIKYIK</sequence>
<comment type="similarity">
    <text evidence="2">Belongs to the glycosyl hydrolase 3 family.</text>
</comment>
<evidence type="ECO:0000259" key="8">
    <source>
        <dbReference type="Pfam" id="PF01915"/>
    </source>
</evidence>
<dbReference type="EMBL" id="BAABAV010000001">
    <property type="protein sequence ID" value="GAA4267943.1"/>
    <property type="molecule type" value="Genomic_DNA"/>
</dbReference>
<dbReference type="Gene3D" id="3.20.20.300">
    <property type="entry name" value="Glycoside hydrolase, family 3, N-terminal domain"/>
    <property type="match status" value="1"/>
</dbReference>
<dbReference type="InterPro" id="IPR001764">
    <property type="entry name" value="Glyco_hydro_3_N"/>
</dbReference>
<gene>
    <name evidence="9" type="ORF">GCM10022257_00440</name>
</gene>
<dbReference type="InterPro" id="IPR002772">
    <property type="entry name" value="Glyco_hydro_3_C"/>
</dbReference>